<evidence type="ECO:0000256" key="1">
    <source>
        <dbReference type="SAM" id="SignalP"/>
    </source>
</evidence>
<proteinExistence type="predicted"/>
<protein>
    <submittedName>
        <fullName evidence="2">Copper chaperone PCu(A)C</fullName>
    </submittedName>
</protein>
<dbReference type="SUPFAM" id="SSF110087">
    <property type="entry name" value="DR1885-like metal-binding protein"/>
    <property type="match status" value="1"/>
</dbReference>
<reference evidence="2 3" key="1">
    <citation type="submission" date="2021-03" db="EMBL/GenBank/DDBJ databases">
        <title>The complete genome sequence of Acetobacter sacchari TBRC 11175.</title>
        <authorList>
            <person name="Charoenyingcharoen P."/>
            <person name="Yukphan P."/>
        </authorList>
    </citation>
    <scope>NUCLEOTIDE SEQUENCE [LARGE SCALE GENOMIC DNA]</scope>
    <source>
        <strain evidence="2 3">TBRC 11175</strain>
    </source>
</reference>
<accession>A0ABS3LTA0</accession>
<evidence type="ECO:0000313" key="2">
    <source>
        <dbReference type="EMBL" id="MBO1359131.1"/>
    </source>
</evidence>
<gene>
    <name evidence="2" type="ORF">J2D73_04880</name>
</gene>
<organism evidence="2 3">
    <name type="scientific">Acetobacter sacchari</name>
    <dbReference type="NCBI Taxonomy" id="2661687"/>
    <lineage>
        <taxon>Bacteria</taxon>
        <taxon>Pseudomonadati</taxon>
        <taxon>Pseudomonadota</taxon>
        <taxon>Alphaproteobacteria</taxon>
        <taxon>Acetobacterales</taxon>
        <taxon>Acetobacteraceae</taxon>
        <taxon>Acetobacter</taxon>
    </lineage>
</organism>
<dbReference type="Gene3D" id="2.60.40.1890">
    <property type="entry name" value="PCu(A)C copper chaperone"/>
    <property type="match status" value="1"/>
</dbReference>
<dbReference type="Proteomes" id="UP000664771">
    <property type="component" value="Unassembled WGS sequence"/>
</dbReference>
<feature type="chain" id="PRO_5047172204" evidence="1">
    <location>
        <begin position="46"/>
        <end position="199"/>
    </location>
</feature>
<keyword evidence="1" id="KW-0732">Signal</keyword>
<dbReference type="Pfam" id="PF04314">
    <property type="entry name" value="PCuAC"/>
    <property type="match status" value="1"/>
</dbReference>
<keyword evidence="3" id="KW-1185">Reference proteome</keyword>
<dbReference type="InterPro" id="IPR007410">
    <property type="entry name" value="LpqE-like"/>
</dbReference>
<feature type="signal peptide" evidence="1">
    <location>
        <begin position="1"/>
        <end position="45"/>
    </location>
</feature>
<dbReference type="EMBL" id="JAFVMF010000004">
    <property type="protein sequence ID" value="MBO1359131.1"/>
    <property type="molecule type" value="Genomic_DNA"/>
</dbReference>
<dbReference type="RefSeq" id="WP_207879918.1">
    <property type="nucleotide sequence ID" value="NZ_JAFVMF010000004.1"/>
</dbReference>
<name>A0ABS3LTA0_9PROT</name>
<sequence length="199" mass="21177">MKRSRLMFPVFRRFLEIRQGALPTISLWRVGLACAAFLVATPGNATDEGAASPGAGTASSDDMSGAEAVLVPGQEGAAHDVAITGQWMVRGKRVPDRLSAYFTIENRADATYLVQGVSSPSCAQLYGYHSDQEISSATRNLFSHLALPENQTLVFPPGGYHLMCDEAPGVTVADGSTVSVTFTFLGGVHKTVNFPVKAR</sequence>
<comment type="caution">
    <text evidence="2">The sequence shown here is derived from an EMBL/GenBank/DDBJ whole genome shotgun (WGS) entry which is preliminary data.</text>
</comment>
<evidence type="ECO:0000313" key="3">
    <source>
        <dbReference type="Proteomes" id="UP000664771"/>
    </source>
</evidence>
<dbReference type="InterPro" id="IPR036182">
    <property type="entry name" value="PCuAC_sf"/>
</dbReference>